<accession>A0A645IAM5</accession>
<reference evidence="2" key="1">
    <citation type="submission" date="2019-08" db="EMBL/GenBank/DDBJ databases">
        <authorList>
            <person name="Kucharzyk K."/>
            <person name="Murdoch R.W."/>
            <person name="Higgins S."/>
            <person name="Loffler F."/>
        </authorList>
    </citation>
    <scope>NUCLEOTIDE SEQUENCE</scope>
</reference>
<dbReference type="EMBL" id="VSSQ01110646">
    <property type="protein sequence ID" value="MPN48377.1"/>
    <property type="molecule type" value="Genomic_DNA"/>
</dbReference>
<feature type="region of interest" description="Disordered" evidence="1">
    <location>
        <begin position="48"/>
        <end position="70"/>
    </location>
</feature>
<gene>
    <name evidence="2" type="ORF">SDC9_195984</name>
</gene>
<organism evidence="2">
    <name type="scientific">bioreactor metagenome</name>
    <dbReference type="NCBI Taxonomy" id="1076179"/>
    <lineage>
        <taxon>unclassified sequences</taxon>
        <taxon>metagenomes</taxon>
        <taxon>ecological metagenomes</taxon>
    </lineage>
</organism>
<evidence type="ECO:0000256" key="1">
    <source>
        <dbReference type="SAM" id="MobiDB-lite"/>
    </source>
</evidence>
<evidence type="ECO:0000313" key="2">
    <source>
        <dbReference type="EMBL" id="MPN48377.1"/>
    </source>
</evidence>
<protein>
    <submittedName>
        <fullName evidence="2">Uncharacterized protein</fullName>
    </submittedName>
</protein>
<proteinExistence type="predicted"/>
<comment type="caution">
    <text evidence="2">The sequence shown here is derived from an EMBL/GenBank/DDBJ whole genome shotgun (WGS) entry which is preliminary data.</text>
</comment>
<name>A0A645IAM5_9ZZZZ</name>
<dbReference type="AlphaFoldDB" id="A0A645IAM5"/>
<sequence length="70" mass="8126">MDFRISYKLTIFRQNFKIVIHDKEKFFTFGGDCSGGDGICATIRRNVDSHGSERERDEGNGDEDFRKTNF</sequence>